<dbReference type="Proteomes" id="UP001224775">
    <property type="component" value="Unassembled WGS sequence"/>
</dbReference>
<dbReference type="AlphaFoldDB" id="A0AAD9DDA9"/>
<dbReference type="PANTHER" id="PTHR21027:SF1">
    <property type="entry name" value="TRNA-SPLICING ENDONUCLEASE SUBUNIT SEN54"/>
    <property type="match status" value="1"/>
</dbReference>
<dbReference type="PANTHER" id="PTHR21027">
    <property type="entry name" value="TRNA-SPLICING ENDONUCLEASE SUBUNIT SEN54"/>
    <property type="match status" value="1"/>
</dbReference>
<feature type="compositionally biased region" description="Low complexity" evidence="1">
    <location>
        <begin position="216"/>
        <end position="230"/>
    </location>
</feature>
<evidence type="ECO:0000313" key="2">
    <source>
        <dbReference type="EMBL" id="KAK1741809.1"/>
    </source>
</evidence>
<dbReference type="GO" id="GO:0000214">
    <property type="term" value="C:tRNA-intron endonuclease complex"/>
    <property type="evidence" value="ECO:0007669"/>
    <property type="project" value="TreeGrafter"/>
</dbReference>
<reference evidence="2" key="1">
    <citation type="submission" date="2023-06" db="EMBL/GenBank/DDBJ databases">
        <title>Survivors Of The Sea: Transcriptome response of Skeletonema marinoi to long-term dormancy.</title>
        <authorList>
            <person name="Pinder M.I.M."/>
            <person name="Kourtchenko O."/>
            <person name="Robertson E.K."/>
            <person name="Larsson T."/>
            <person name="Maumus F."/>
            <person name="Osuna-Cruz C.M."/>
            <person name="Vancaester E."/>
            <person name="Stenow R."/>
            <person name="Vandepoele K."/>
            <person name="Ploug H."/>
            <person name="Bruchert V."/>
            <person name="Godhe A."/>
            <person name="Topel M."/>
        </authorList>
    </citation>
    <scope>NUCLEOTIDE SEQUENCE</scope>
    <source>
        <strain evidence="2">R05AC</strain>
    </source>
</reference>
<organism evidence="2 3">
    <name type="scientific">Skeletonema marinoi</name>
    <dbReference type="NCBI Taxonomy" id="267567"/>
    <lineage>
        <taxon>Eukaryota</taxon>
        <taxon>Sar</taxon>
        <taxon>Stramenopiles</taxon>
        <taxon>Ochrophyta</taxon>
        <taxon>Bacillariophyta</taxon>
        <taxon>Coscinodiscophyceae</taxon>
        <taxon>Thalassiosirophycidae</taxon>
        <taxon>Thalassiosirales</taxon>
        <taxon>Skeletonemataceae</taxon>
        <taxon>Skeletonema</taxon>
        <taxon>Skeletonema marinoi-dohrnii complex</taxon>
    </lineage>
</organism>
<comment type="caution">
    <text evidence="2">The sequence shown here is derived from an EMBL/GenBank/DDBJ whole genome shotgun (WGS) entry which is preliminary data.</text>
</comment>
<keyword evidence="2" id="KW-0540">Nuclease</keyword>
<name>A0AAD9DDA9_9STRA</name>
<dbReference type="EMBL" id="JATAAI010000012">
    <property type="protein sequence ID" value="KAK1741809.1"/>
    <property type="molecule type" value="Genomic_DNA"/>
</dbReference>
<keyword evidence="2" id="KW-0255">Endonuclease</keyword>
<evidence type="ECO:0000313" key="3">
    <source>
        <dbReference type="Proteomes" id="UP001224775"/>
    </source>
</evidence>
<dbReference type="InterPro" id="IPR024337">
    <property type="entry name" value="tRNA_splic_suSen54"/>
</dbReference>
<protein>
    <submittedName>
        <fullName evidence="2">tRNA-splicing endonuclease subunit SEN54</fullName>
    </submittedName>
</protein>
<feature type="region of interest" description="Disordered" evidence="1">
    <location>
        <begin position="195"/>
        <end position="269"/>
    </location>
</feature>
<feature type="compositionally biased region" description="Basic and acidic residues" evidence="1">
    <location>
        <begin position="238"/>
        <end position="252"/>
    </location>
</feature>
<feature type="compositionally biased region" description="Basic and acidic residues" evidence="1">
    <location>
        <begin position="195"/>
        <end position="209"/>
    </location>
</feature>
<dbReference type="GO" id="GO:0000379">
    <property type="term" value="P:tRNA-type intron splice site recognition and cleavage"/>
    <property type="evidence" value="ECO:0007669"/>
    <property type="project" value="TreeGrafter"/>
</dbReference>
<keyword evidence="3" id="KW-1185">Reference proteome</keyword>
<accession>A0AAD9DDA9</accession>
<dbReference type="GO" id="GO:0004519">
    <property type="term" value="F:endonuclease activity"/>
    <property type="evidence" value="ECO:0007669"/>
    <property type="project" value="UniProtKB-KW"/>
</dbReference>
<evidence type="ECO:0000256" key="1">
    <source>
        <dbReference type="SAM" id="MobiDB-lite"/>
    </source>
</evidence>
<proteinExistence type="predicted"/>
<gene>
    <name evidence="2" type="ORF">QTG54_007382</name>
</gene>
<feature type="compositionally biased region" description="Polar residues" evidence="1">
    <location>
        <begin position="253"/>
        <end position="263"/>
    </location>
</feature>
<sequence>MSGSSKGDETLPLGVYVPPPTTTADGSDGSPEKQQHDGYVRIPDAKGRNTCGFSRPIGTVMETITVASKKRSHSLISKDLECTKDHDITIDHDATAESETNTKSETMQQKRTITEERLHPEEALFLHMRGLLRIEYNHETMSTQDLFCSMLPECKISLPAYLAYAHLRAQGYILIRYSAERIKLLLARSLNAREKDSSNIAEGGERSNDNNEVSESTQNTDIDNSSSSNIAEGGENSNDNKLEVSESTKNADIHNSSNNSWRQAKQKLSDDVATASPPCVVLFDEWNSNCSHDLNTRLAYFAYNPNSNFRRSNPGLPDFGVAIMPFQSSGVSVPSFDTISALVALCENRRNDGGDETEDSITAASNEIPLRIATVADCGAVIVYGVTRGDVPVIDKKKNDK</sequence>
<feature type="region of interest" description="Disordered" evidence="1">
    <location>
        <begin position="1"/>
        <end position="38"/>
    </location>
</feature>
<keyword evidence="2" id="KW-0378">Hydrolase</keyword>